<feature type="transmembrane region" description="Helical" evidence="1">
    <location>
        <begin position="271"/>
        <end position="292"/>
    </location>
</feature>
<protein>
    <submittedName>
        <fullName evidence="2">Uncharacterized protein</fullName>
    </submittedName>
</protein>
<feature type="transmembrane region" description="Helical" evidence="1">
    <location>
        <begin position="536"/>
        <end position="559"/>
    </location>
</feature>
<accession>A0ABV5Y5J3</accession>
<feature type="transmembrane region" description="Helical" evidence="1">
    <location>
        <begin position="582"/>
        <end position="602"/>
    </location>
</feature>
<keyword evidence="3" id="KW-1185">Reference proteome</keyword>
<feature type="transmembrane region" description="Helical" evidence="1">
    <location>
        <begin position="218"/>
        <end position="250"/>
    </location>
</feature>
<keyword evidence="1" id="KW-0812">Transmembrane</keyword>
<evidence type="ECO:0000313" key="3">
    <source>
        <dbReference type="Proteomes" id="UP001589702"/>
    </source>
</evidence>
<gene>
    <name evidence="2" type="ORF">ACFFP1_17850</name>
</gene>
<dbReference type="RefSeq" id="WP_344787007.1">
    <property type="nucleotide sequence ID" value="NZ_BAAAWN010000001.1"/>
</dbReference>
<dbReference type="EMBL" id="JBHMBC010000031">
    <property type="protein sequence ID" value="MFB9821360.1"/>
    <property type="molecule type" value="Genomic_DNA"/>
</dbReference>
<dbReference type="Proteomes" id="UP001589702">
    <property type="component" value="Unassembled WGS sequence"/>
</dbReference>
<evidence type="ECO:0000313" key="2">
    <source>
        <dbReference type="EMBL" id="MFB9821360.1"/>
    </source>
</evidence>
<feature type="transmembrane region" description="Helical" evidence="1">
    <location>
        <begin position="191"/>
        <end position="212"/>
    </location>
</feature>
<organism evidence="2 3">
    <name type="scientific">Arthrobacter ramosus</name>
    <dbReference type="NCBI Taxonomy" id="1672"/>
    <lineage>
        <taxon>Bacteria</taxon>
        <taxon>Bacillati</taxon>
        <taxon>Actinomycetota</taxon>
        <taxon>Actinomycetes</taxon>
        <taxon>Micrococcales</taxon>
        <taxon>Micrococcaceae</taxon>
        <taxon>Arthrobacter</taxon>
    </lineage>
</organism>
<keyword evidence="1" id="KW-1133">Transmembrane helix</keyword>
<reference evidence="2 3" key="1">
    <citation type="submission" date="2024-09" db="EMBL/GenBank/DDBJ databases">
        <authorList>
            <person name="Sun Q."/>
            <person name="Mori K."/>
        </authorList>
    </citation>
    <scope>NUCLEOTIDE SEQUENCE [LARGE SCALE GENOMIC DNA]</scope>
    <source>
        <strain evidence="2 3">JCM 1334</strain>
    </source>
</reference>
<name>A0ABV5Y5J3_ARTRM</name>
<sequence>MQTAEEAFPRGAEFRASFDFSQVQSPKAQVKSELDALVDDSGLHLAKIVADPEDFFNARSLYVFGKHAPGRAQKLEWFKPGMHGELRSAHELGTANLNGAYVYSGPASAKTQLTQWLETHGVKSTVSAKSNVEVLGHALFTTGAWLTFLTCLVLLIALVISWYVLRARARSLKLLCGATTGNVVGEDLLSLVRAVALPAIGGLLVALVVVAAQGKASYLPLFALTSASFLASALGVMLLCALIASAMTWPSVSGIASRQPPEKHFQWISEVLKGATLVLVTVTLPIVGASIAEATNLSNKNAQWEVLKNNVSVRISTGSETEFERRLAEMRDLAVAASRAGKLTFSYSFKPANIISLNEGASTDLGGYDGTVLVNPSYLRAISTLIDSTPSAGNPLGTRAERISPVQLPAALKDHLEGQYPLWTRVGTLDRFADTFKTYRYTGQKDFPGLPPKLGEMAHFQNPLIVLVDDPAETFDDDTIGSFLTSGNLTFSDARWVRDYLAGHPLGNVVLSVDRISDAGLYNSQLQNQSAGMKTLSFTLVLLALTMSTAVSALVYTVAKGRRHFVQRTAGWPWAKSLARRLAWEGTLAVVVAIAMFLALGAGSGGDAWWALAAVPLYALISGLLHITSANVVFAQLLARRA</sequence>
<comment type="caution">
    <text evidence="2">The sequence shown here is derived from an EMBL/GenBank/DDBJ whole genome shotgun (WGS) entry which is preliminary data.</text>
</comment>
<evidence type="ECO:0000256" key="1">
    <source>
        <dbReference type="SAM" id="Phobius"/>
    </source>
</evidence>
<keyword evidence="1" id="KW-0472">Membrane</keyword>
<feature type="transmembrane region" description="Helical" evidence="1">
    <location>
        <begin position="144"/>
        <end position="165"/>
    </location>
</feature>
<feature type="transmembrane region" description="Helical" evidence="1">
    <location>
        <begin position="608"/>
        <end position="634"/>
    </location>
</feature>
<proteinExistence type="predicted"/>